<protein>
    <submittedName>
        <fullName evidence="1">Uncharacterized protein</fullName>
    </submittedName>
</protein>
<reference evidence="1 2" key="1">
    <citation type="journal article" date="2017" name="Nature">
        <title>The Apostasia genome and the evolution of orchids.</title>
        <authorList>
            <person name="Zhang G.Q."/>
            <person name="Liu K.W."/>
            <person name="Li Z."/>
            <person name="Lohaus R."/>
            <person name="Hsiao Y.Y."/>
            <person name="Niu S.C."/>
            <person name="Wang J.Y."/>
            <person name="Lin Y.C."/>
            <person name="Xu Q."/>
            <person name="Chen L.J."/>
            <person name="Yoshida K."/>
            <person name="Fujiwara S."/>
            <person name="Wang Z.W."/>
            <person name="Zhang Y.Q."/>
            <person name="Mitsuda N."/>
            <person name="Wang M."/>
            <person name="Liu G.H."/>
            <person name="Pecoraro L."/>
            <person name="Huang H.X."/>
            <person name="Xiao X.J."/>
            <person name="Lin M."/>
            <person name="Wu X.Y."/>
            <person name="Wu W.L."/>
            <person name="Chen Y.Y."/>
            <person name="Chang S.B."/>
            <person name="Sakamoto S."/>
            <person name="Ohme-Takagi M."/>
            <person name="Yagi M."/>
            <person name="Zeng S.J."/>
            <person name="Shen C.Y."/>
            <person name="Yeh C.M."/>
            <person name="Luo Y.B."/>
            <person name="Tsai W.C."/>
            <person name="Van de Peer Y."/>
            <person name="Liu Z.J."/>
        </authorList>
    </citation>
    <scope>NUCLEOTIDE SEQUENCE [LARGE SCALE GENOMIC DNA]</scope>
    <source>
        <strain evidence="2">cv. Shenzhen</strain>
        <tissue evidence="1">Stem</tissue>
    </source>
</reference>
<dbReference type="Proteomes" id="UP000236161">
    <property type="component" value="Unassembled WGS sequence"/>
</dbReference>
<name>A0A2I0BHC8_9ASPA</name>
<evidence type="ECO:0000313" key="2">
    <source>
        <dbReference type="Proteomes" id="UP000236161"/>
    </source>
</evidence>
<organism evidence="1 2">
    <name type="scientific">Apostasia shenzhenica</name>
    <dbReference type="NCBI Taxonomy" id="1088818"/>
    <lineage>
        <taxon>Eukaryota</taxon>
        <taxon>Viridiplantae</taxon>
        <taxon>Streptophyta</taxon>
        <taxon>Embryophyta</taxon>
        <taxon>Tracheophyta</taxon>
        <taxon>Spermatophyta</taxon>
        <taxon>Magnoliopsida</taxon>
        <taxon>Liliopsida</taxon>
        <taxon>Asparagales</taxon>
        <taxon>Orchidaceae</taxon>
        <taxon>Apostasioideae</taxon>
        <taxon>Apostasia</taxon>
    </lineage>
</organism>
<proteinExistence type="predicted"/>
<dbReference type="AlphaFoldDB" id="A0A2I0BHC8"/>
<accession>A0A2I0BHC8</accession>
<evidence type="ECO:0000313" key="1">
    <source>
        <dbReference type="EMBL" id="PKA67195.1"/>
    </source>
</evidence>
<keyword evidence="2" id="KW-1185">Reference proteome</keyword>
<sequence length="119" mass="12978">MKDQSSIRNQPGPGGNPSILSIHGFFSALGSTVRSASQTALLHLNRDPNAICYMSIDHSTQLRPYSPSITFPPRGVEKRAACSLAAGRLPPYGDFARVNTWFLRCILAEHVAPDRSILD</sequence>
<dbReference type="EMBL" id="KZ451883">
    <property type="protein sequence ID" value="PKA67195.1"/>
    <property type="molecule type" value="Genomic_DNA"/>
</dbReference>
<gene>
    <name evidence="1" type="ORF">AXF42_Ash004687</name>
</gene>